<organism evidence="2 5">
    <name type="scientific">Poseidonibacter ostreae</name>
    <dbReference type="NCBI Taxonomy" id="2654171"/>
    <lineage>
        <taxon>Bacteria</taxon>
        <taxon>Pseudomonadati</taxon>
        <taxon>Campylobacterota</taxon>
        <taxon>Epsilonproteobacteria</taxon>
        <taxon>Campylobacterales</taxon>
        <taxon>Arcobacteraceae</taxon>
        <taxon>Poseidonibacter</taxon>
    </lineage>
</organism>
<protein>
    <submittedName>
        <fullName evidence="2">Uncharacterized protein</fullName>
    </submittedName>
</protein>
<dbReference type="RefSeq" id="WP_152188933.1">
    <property type="nucleotide sequence ID" value="NZ_WFKI01000028.1"/>
</dbReference>
<feature type="region of interest" description="Disordered" evidence="1">
    <location>
        <begin position="1"/>
        <end position="21"/>
    </location>
</feature>
<feature type="compositionally biased region" description="Low complexity" evidence="1">
    <location>
        <begin position="1"/>
        <end position="10"/>
    </location>
</feature>
<dbReference type="Proteomes" id="UP000472839">
    <property type="component" value="Unassembled WGS sequence"/>
</dbReference>
<sequence>MSPNNKIQNNKPKKISQEERNQNLLELGGRDARVIIANTTETKTLLSKFFKLDAISKKSREQVGNQLDIEKFSELSKKFEEANKIIDEIIKIGTEENLYFDPRTKKFSYHEAAITKSLQEGKLAKEIAIEIKIPEEKVTSWIKLINSKNEEIEPKKSEAVKKTTKKDDVKAS</sequence>
<gene>
    <name evidence="3" type="ORF">GBG18_04900</name>
    <name evidence="2" type="ORF">GBG19_07350</name>
</gene>
<accession>A0A6L4WSU2</accession>
<name>A0A6L4WSU2_9BACT</name>
<dbReference type="EMBL" id="WFKJ01000010">
    <property type="protein sequence ID" value="KAB7891930.1"/>
    <property type="molecule type" value="Genomic_DNA"/>
</dbReference>
<evidence type="ECO:0000313" key="4">
    <source>
        <dbReference type="Proteomes" id="UP000461010"/>
    </source>
</evidence>
<comment type="caution">
    <text evidence="2">The sequence shown here is derived from an EMBL/GenBank/DDBJ whole genome shotgun (WGS) entry which is preliminary data.</text>
</comment>
<proteinExistence type="predicted"/>
<reference evidence="4 5" key="1">
    <citation type="submission" date="2019-10" db="EMBL/GenBank/DDBJ databases">
        <title>Poseidonibacter ostreae sp. nov., isolated from the gut of the Ostrea denselamellosa.</title>
        <authorList>
            <person name="Choi A."/>
        </authorList>
    </citation>
    <scope>NUCLEOTIDE SEQUENCE [LARGE SCALE GENOMIC DNA]</scope>
    <source>
        <strain evidence="2 5">SJOD-M-33</strain>
        <strain evidence="3 4">SJOD-M-5</strain>
    </source>
</reference>
<evidence type="ECO:0000313" key="2">
    <source>
        <dbReference type="EMBL" id="KAB7888997.1"/>
    </source>
</evidence>
<dbReference type="EMBL" id="WFKK01000018">
    <property type="protein sequence ID" value="KAB7888997.1"/>
    <property type="molecule type" value="Genomic_DNA"/>
</dbReference>
<evidence type="ECO:0000256" key="1">
    <source>
        <dbReference type="SAM" id="MobiDB-lite"/>
    </source>
</evidence>
<dbReference type="AlphaFoldDB" id="A0A6L4WSU2"/>
<evidence type="ECO:0000313" key="3">
    <source>
        <dbReference type="EMBL" id="KAB7891930.1"/>
    </source>
</evidence>
<evidence type="ECO:0000313" key="5">
    <source>
        <dbReference type="Proteomes" id="UP000472839"/>
    </source>
</evidence>
<dbReference type="Proteomes" id="UP000461010">
    <property type="component" value="Unassembled WGS sequence"/>
</dbReference>
<keyword evidence="4" id="KW-1185">Reference proteome</keyword>